<proteinExistence type="inferred from homology"/>
<feature type="compositionally biased region" description="Gly residues" evidence="5">
    <location>
        <begin position="573"/>
        <end position="584"/>
    </location>
</feature>
<keyword evidence="3" id="KW-0963">Cytoplasm</keyword>
<feature type="region of interest" description="Disordered" evidence="5">
    <location>
        <begin position="383"/>
        <end position="426"/>
    </location>
</feature>
<dbReference type="Pfam" id="PF14740">
    <property type="entry name" value="DUF4471"/>
    <property type="match status" value="2"/>
</dbReference>
<feature type="region of interest" description="Disordered" evidence="5">
    <location>
        <begin position="456"/>
        <end position="514"/>
    </location>
</feature>
<comment type="similarity">
    <text evidence="2">Belongs to the DNAAF3 family.</text>
</comment>
<reference evidence="8 9" key="1">
    <citation type="journal article" date="2023" name="IScience">
        <title>Expanded male sex-determining region conserved during the evolution of homothallism in the green alga Volvox.</title>
        <authorList>
            <person name="Yamamoto K."/>
            <person name="Matsuzaki R."/>
            <person name="Mahakham W."/>
            <person name="Heman W."/>
            <person name="Sekimoto H."/>
            <person name="Kawachi M."/>
            <person name="Minakuchi Y."/>
            <person name="Toyoda A."/>
            <person name="Nozaki H."/>
        </authorList>
    </citation>
    <scope>NUCLEOTIDE SEQUENCE [LARGE SCALE GENOMIC DNA]</scope>
    <source>
        <strain evidence="8 9">NIES-4468</strain>
    </source>
</reference>
<protein>
    <recommendedName>
        <fullName evidence="10">Dynein assembly factor 3, axonemal</fullName>
    </recommendedName>
</protein>
<dbReference type="Pfam" id="PF14737">
    <property type="entry name" value="DUF4470"/>
    <property type="match status" value="1"/>
</dbReference>
<evidence type="ECO:0000256" key="4">
    <source>
        <dbReference type="ARBA" id="ARBA00022794"/>
    </source>
</evidence>
<feature type="compositionally biased region" description="Basic and acidic residues" evidence="5">
    <location>
        <begin position="392"/>
        <end position="405"/>
    </location>
</feature>
<feature type="region of interest" description="Disordered" evidence="5">
    <location>
        <begin position="557"/>
        <end position="595"/>
    </location>
</feature>
<dbReference type="InterPro" id="IPR027974">
    <property type="entry name" value="DUF4470"/>
</dbReference>
<dbReference type="InterPro" id="IPR039304">
    <property type="entry name" value="DNAAF3"/>
</dbReference>
<comment type="subcellular location">
    <subcellularLocation>
        <location evidence="1">Cytoplasm</location>
    </subcellularLocation>
</comment>
<feature type="domain" description="DUF4470" evidence="6">
    <location>
        <begin position="9"/>
        <end position="120"/>
    </location>
</feature>
<evidence type="ECO:0008006" key="10">
    <source>
        <dbReference type="Google" id="ProtNLM"/>
    </source>
</evidence>
<evidence type="ECO:0000256" key="1">
    <source>
        <dbReference type="ARBA" id="ARBA00004496"/>
    </source>
</evidence>
<keyword evidence="4" id="KW-0970">Cilium biogenesis/degradation</keyword>
<dbReference type="EMBL" id="BSDZ01000101">
    <property type="protein sequence ID" value="GLI70938.1"/>
    <property type="molecule type" value="Genomic_DNA"/>
</dbReference>
<organism evidence="8 9">
    <name type="scientific">Volvox africanus</name>
    <dbReference type="NCBI Taxonomy" id="51714"/>
    <lineage>
        <taxon>Eukaryota</taxon>
        <taxon>Viridiplantae</taxon>
        <taxon>Chlorophyta</taxon>
        <taxon>core chlorophytes</taxon>
        <taxon>Chlorophyceae</taxon>
        <taxon>CS clade</taxon>
        <taxon>Chlamydomonadales</taxon>
        <taxon>Volvocaceae</taxon>
        <taxon>Volvox</taxon>
    </lineage>
</organism>
<feature type="domain" description="Dynein assembly factor 3 C-terminal" evidence="7">
    <location>
        <begin position="605"/>
        <end position="706"/>
    </location>
</feature>
<feature type="domain" description="Dynein assembly factor 3 C-terminal" evidence="7">
    <location>
        <begin position="174"/>
        <end position="397"/>
    </location>
</feature>
<keyword evidence="9" id="KW-1185">Reference proteome</keyword>
<gene>
    <name evidence="8" type="ORF">VaNZ11_016033</name>
</gene>
<dbReference type="Proteomes" id="UP001165090">
    <property type="component" value="Unassembled WGS sequence"/>
</dbReference>
<feature type="compositionally biased region" description="Polar residues" evidence="5">
    <location>
        <begin position="495"/>
        <end position="504"/>
    </location>
</feature>
<evidence type="ECO:0000256" key="5">
    <source>
        <dbReference type="SAM" id="MobiDB-lite"/>
    </source>
</evidence>
<evidence type="ECO:0000313" key="9">
    <source>
        <dbReference type="Proteomes" id="UP001165090"/>
    </source>
</evidence>
<dbReference type="PANTHER" id="PTHR22118:SF14">
    <property type="entry name" value="DYNEIN AXONEMAL ASSEMBLY FACTOR 3"/>
    <property type="match status" value="1"/>
</dbReference>
<dbReference type="InterPro" id="IPR028235">
    <property type="entry name" value="DNAAF3_C"/>
</dbReference>
<evidence type="ECO:0000313" key="8">
    <source>
        <dbReference type="EMBL" id="GLI70938.1"/>
    </source>
</evidence>
<dbReference type="PANTHER" id="PTHR22118">
    <property type="entry name" value="DYNEIN ASSEMBLY FACTOR 3, AXONEMAL"/>
    <property type="match status" value="1"/>
</dbReference>
<evidence type="ECO:0000259" key="6">
    <source>
        <dbReference type="Pfam" id="PF14737"/>
    </source>
</evidence>
<evidence type="ECO:0000256" key="3">
    <source>
        <dbReference type="ARBA" id="ARBA00022490"/>
    </source>
</evidence>
<comment type="caution">
    <text evidence="8">The sequence shown here is derived from an EMBL/GenBank/DDBJ whole genome shotgun (WGS) entry which is preliminary data.</text>
</comment>
<evidence type="ECO:0000256" key="2">
    <source>
        <dbReference type="ARBA" id="ARBA00010449"/>
    </source>
</evidence>
<name>A0ABQ5SLR0_9CHLO</name>
<feature type="compositionally biased region" description="Pro residues" evidence="5">
    <location>
        <begin position="467"/>
        <end position="490"/>
    </location>
</feature>
<evidence type="ECO:0000259" key="7">
    <source>
        <dbReference type="Pfam" id="PF14740"/>
    </source>
</evidence>
<accession>A0ABQ5SLR0</accession>
<sequence length="727" mass="78776">MDEQNVHHFWGISPALDLGSLLPEGDDDAPLLPVDQPIRILQVAPYDARHTLTTICRATRHPVLQNRNQKQEQPVQLVVWEDSPEGLARHVLLLAVLLDGALTPRERVEMLLELHGNAVLRERAAAYLDEKARQLEALVVDLASGGARGGAGTGPSCTEEGEELRGLKPLGKMLDLSLLKFQEKDQLVETLQKWRTTVLYDMVKAWDARARKWYGDRYDFRRNLVDWDYHMRLQTAGTPGQDPGHGSIIHFHHFRQWRMHGVAHELRDSHYNQPNRSLLSTAYGRTREFKDRSLRDVGRSVSAWGFWADILNGPYHCFGTLTEETSFYKVTNKQYSRTAVDVAEHNVASLLHELRTGEQLTLAAGSEAPRAKVARGPTSLEDLQQQVAAEEQPPHGDEKTGETDKTAPPAVEISGTDSSQKAGGLCEGVSGQGQTVAAEVVAEVEAEVEAEVVAEVEEVTPEASSSAPPPPPPAPAPPPPSPPLPSPLHPPGTRVQPNEKQPSSLEGVHEQQPLQQHGQLGALPMYSSGGRASVAKVMNSADAAGAQLPQAAAQMEQPAAAAAATPTRKDIAAGGGGQSAGEGGAPDVRKQQMAEEEAALRAVEAVLDSAGRSRASSLFRLQLVTGDSAKAVTGRAKYSGVFSVLTLGHRHIHMLAPEYGLYKAAMPGAVLVAENARHVLQLNKEQAAMFVAKMDEMAKQAGWQKMTTGRLEGVTEANEVYIKPHLA</sequence>